<keyword evidence="11" id="KW-1185">Reference proteome</keyword>
<feature type="domain" description="PTS EIIA type-1" evidence="8">
    <location>
        <begin position="31"/>
        <end position="135"/>
    </location>
</feature>
<evidence type="ECO:0000256" key="6">
    <source>
        <dbReference type="ARBA" id="ARBA00022683"/>
    </source>
</evidence>
<dbReference type="Proteomes" id="UP000747013">
    <property type="component" value="Unassembled WGS sequence"/>
</dbReference>
<keyword evidence="4 9" id="KW-0762">Sugar transport</keyword>
<reference evidence="10 11" key="1">
    <citation type="journal article" date="2019" name="Appl. Microbiol. Biotechnol.">
        <title>Uncovering carbohydrate metabolism through a genotype-phenotype association study of 56 lactic acid bacteria genomes.</title>
        <authorList>
            <person name="Buron-Moles G."/>
            <person name="Chailyan A."/>
            <person name="Dolejs I."/>
            <person name="Forster J."/>
            <person name="Miks M.H."/>
        </authorList>
    </citation>
    <scope>NUCLEOTIDE SEQUENCE [LARGE SCALE GENOMIC DNA]</scope>
    <source>
        <strain evidence="10 11">ATCC 29644</strain>
    </source>
</reference>
<dbReference type="PANTHER" id="PTHR45008:SF1">
    <property type="entry name" value="PTS SYSTEM GLUCOSE-SPECIFIC EIIA COMPONENT"/>
    <property type="match status" value="1"/>
</dbReference>
<dbReference type="NCBIfam" id="TIGR00830">
    <property type="entry name" value="PTBA"/>
    <property type="match status" value="1"/>
</dbReference>
<comment type="subcellular location">
    <subcellularLocation>
        <location evidence="2">Cell membrane</location>
        <topology evidence="2">Multi-pass membrane protein</topology>
    </subcellularLocation>
    <subcellularLocation>
        <location evidence="1">Cytoplasm</location>
    </subcellularLocation>
</comment>
<evidence type="ECO:0000256" key="4">
    <source>
        <dbReference type="ARBA" id="ARBA00022597"/>
    </source>
</evidence>
<evidence type="ECO:0000313" key="9">
    <source>
        <dbReference type="EMBL" id="HJF88046.1"/>
    </source>
</evidence>
<evidence type="ECO:0000259" key="8">
    <source>
        <dbReference type="PROSITE" id="PS51093"/>
    </source>
</evidence>
<accession>A0A4V3A2S6</accession>
<dbReference type="OrthoDB" id="9769191at2"/>
<dbReference type="EMBL" id="PUFN01000024">
    <property type="protein sequence ID" value="TDG70625.1"/>
    <property type="molecule type" value="Genomic_DNA"/>
</dbReference>
<sequence length="165" mass="17634">MGLFGFGKKKTTDVLSSPVIGKVQALENVADPVFAQKVMGEGFGIVPEDEKVYSPITATVTSVFKTKHAIGLETDDGLEVMVHMGLDTVELNGEPFEIKVNEGDKIEANTLIATMDLNKVKDAGKDTVVLTIVTNTADKVEKAEMTANDTSSVNNGDEIMSVTLK</sequence>
<dbReference type="InterPro" id="IPR001127">
    <property type="entry name" value="PTS_EIIA_1_perm"/>
</dbReference>
<dbReference type="EMBL" id="DYWC01000271">
    <property type="protein sequence ID" value="HJF88046.1"/>
    <property type="molecule type" value="Genomic_DNA"/>
</dbReference>
<dbReference type="GO" id="GO:0005886">
    <property type="term" value="C:plasma membrane"/>
    <property type="evidence" value="ECO:0007669"/>
    <property type="project" value="UniProtKB-SubCell"/>
</dbReference>
<reference evidence="10" key="2">
    <citation type="submission" date="2019-02" db="EMBL/GenBank/DDBJ databases">
        <authorList>
            <person name="Buron G."/>
            <person name="Chaylann A."/>
            <person name="Dolejs I."/>
            <person name="Forster J."/>
            <person name="Miks M.H."/>
        </authorList>
    </citation>
    <scope>NUCLEOTIDE SEQUENCE</scope>
    <source>
        <strain evidence="10">ATCC 29644</strain>
    </source>
</reference>
<dbReference type="AlphaFoldDB" id="A0A4V3A2S6"/>
<dbReference type="RefSeq" id="WP_010019640.1">
    <property type="nucleotide sequence ID" value="NZ_PUFN01000024.1"/>
</dbReference>
<dbReference type="Proteomes" id="UP000295257">
    <property type="component" value="Unassembled WGS sequence"/>
</dbReference>
<dbReference type="PANTHER" id="PTHR45008">
    <property type="entry name" value="PTS SYSTEM GLUCOSE-SPECIFIC EIIA COMPONENT"/>
    <property type="match status" value="1"/>
</dbReference>
<name>A0A4V3A2S6_9LACO</name>
<dbReference type="InterPro" id="IPR011055">
    <property type="entry name" value="Dup_hybrid_motif"/>
</dbReference>
<evidence type="ECO:0000256" key="2">
    <source>
        <dbReference type="ARBA" id="ARBA00004651"/>
    </source>
</evidence>
<keyword evidence="6" id="KW-0598">Phosphotransferase system</keyword>
<dbReference type="SUPFAM" id="SSF51261">
    <property type="entry name" value="Duplicated hybrid motif"/>
    <property type="match status" value="1"/>
</dbReference>
<reference evidence="9" key="4">
    <citation type="submission" date="2021-09" db="EMBL/GenBank/DDBJ databases">
        <authorList>
            <person name="Gilroy R."/>
        </authorList>
    </citation>
    <scope>NUCLEOTIDE SEQUENCE</scope>
    <source>
        <strain evidence="9">7886</strain>
    </source>
</reference>
<keyword evidence="3" id="KW-0813">Transport</keyword>
<dbReference type="FunFam" id="2.70.70.10:FF:000001">
    <property type="entry name" value="PTS system glucose-specific IIA component"/>
    <property type="match status" value="1"/>
</dbReference>
<dbReference type="Gene3D" id="2.70.70.10">
    <property type="entry name" value="Glucose Permease (Domain IIA)"/>
    <property type="match status" value="1"/>
</dbReference>
<organism evidence="10 11">
    <name type="scientific">Companilactobacillus farciminis</name>
    <dbReference type="NCBI Taxonomy" id="1612"/>
    <lineage>
        <taxon>Bacteria</taxon>
        <taxon>Bacillati</taxon>
        <taxon>Bacillota</taxon>
        <taxon>Bacilli</taxon>
        <taxon>Lactobacillales</taxon>
        <taxon>Lactobacillaceae</taxon>
        <taxon>Companilactobacillus</taxon>
    </lineage>
</organism>
<keyword evidence="5" id="KW-0808">Transferase</keyword>
<dbReference type="PROSITE" id="PS00371">
    <property type="entry name" value="PTS_EIIA_TYPE_1_HIS"/>
    <property type="match status" value="1"/>
</dbReference>
<dbReference type="GO" id="GO:0005737">
    <property type="term" value="C:cytoplasm"/>
    <property type="evidence" value="ECO:0007669"/>
    <property type="project" value="UniProtKB-SubCell"/>
</dbReference>
<evidence type="ECO:0000313" key="11">
    <source>
        <dbReference type="Proteomes" id="UP000295257"/>
    </source>
</evidence>
<keyword evidence="7" id="KW-0418">Kinase</keyword>
<gene>
    <name evidence="10" type="ORF">C5L30_001416</name>
    <name evidence="9" type="ORF">K8V88_11470</name>
</gene>
<dbReference type="Pfam" id="PF00358">
    <property type="entry name" value="PTS_EIIA_1"/>
    <property type="match status" value="1"/>
</dbReference>
<evidence type="ECO:0000256" key="1">
    <source>
        <dbReference type="ARBA" id="ARBA00004496"/>
    </source>
</evidence>
<comment type="caution">
    <text evidence="10">The sequence shown here is derived from an EMBL/GenBank/DDBJ whole genome shotgun (WGS) entry which is preliminary data.</text>
</comment>
<proteinExistence type="predicted"/>
<evidence type="ECO:0000256" key="7">
    <source>
        <dbReference type="ARBA" id="ARBA00022777"/>
    </source>
</evidence>
<dbReference type="GO" id="GO:0009401">
    <property type="term" value="P:phosphoenolpyruvate-dependent sugar phosphotransferase system"/>
    <property type="evidence" value="ECO:0007669"/>
    <property type="project" value="UniProtKB-KW"/>
</dbReference>
<evidence type="ECO:0000256" key="3">
    <source>
        <dbReference type="ARBA" id="ARBA00022448"/>
    </source>
</evidence>
<protein>
    <submittedName>
        <fullName evidence="9">PTS glucose transporter subunit IIA</fullName>
    </submittedName>
</protein>
<evidence type="ECO:0000313" key="10">
    <source>
        <dbReference type="EMBL" id="TDG70625.1"/>
    </source>
</evidence>
<reference evidence="9" key="3">
    <citation type="journal article" date="2021" name="PeerJ">
        <title>Extensive microbial diversity within the chicken gut microbiome revealed by metagenomics and culture.</title>
        <authorList>
            <person name="Gilroy R."/>
            <person name="Ravi A."/>
            <person name="Getino M."/>
            <person name="Pursley I."/>
            <person name="Horton D.L."/>
            <person name="Alikhan N.F."/>
            <person name="Baker D."/>
            <person name="Gharbi K."/>
            <person name="Hall N."/>
            <person name="Watson M."/>
            <person name="Adriaenssens E.M."/>
            <person name="Foster-Nyarko E."/>
            <person name="Jarju S."/>
            <person name="Secka A."/>
            <person name="Antonio M."/>
            <person name="Oren A."/>
            <person name="Chaudhuri R.R."/>
            <person name="La Ragione R."/>
            <person name="Hildebrand F."/>
            <person name="Pallen M.J."/>
        </authorList>
    </citation>
    <scope>NUCLEOTIDE SEQUENCE</scope>
    <source>
        <strain evidence="9">7886</strain>
    </source>
</reference>
<dbReference type="PROSITE" id="PS51093">
    <property type="entry name" value="PTS_EIIA_TYPE_1"/>
    <property type="match status" value="1"/>
</dbReference>
<dbReference type="GO" id="GO:0016301">
    <property type="term" value="F:kinase activity"/>
    <property type="evidence" value="ECO:0007669"/>
    <property type="project" value="UniProtKB-KW"/>
</dbReference>
<dbReference type="InterPro" id="IPR050890">
    <property type="entry name" value="PTS_EIIA_component"/>
</dbReference>
<evidence type="ECO:0000256" key="5">
    <source>
        <dbReference type="ARBA" id="ARBA00022679"/>
    </source>
</evidence>